<evidence type="ECO:0000256" key="14">
    <source>
        <dbReference type="ARBA" id="ARBA00023136"/>
    </source>
</evidence>
<keyword evidence="8" id="KW-0808">Transferase</keyword>
<keyword evidence="13 21" id="KW-1133">Transmembrane helix</keyword>
<comment type="similarity">
    <text evidence="4">Belongs to the glycosyltransferase 31 family. Beta3-Gal-T subfamily.</text>
</comment>
<evidence type="ECO:0000256" key="18">
    <source>
        <dbReference type="ARBA" id="ARBA00040898"/>
    </source>
</evidence>
<keyword evidence="7" id="KW-0328">Glycosyltransferase</keyword>
<evidence type="ECO:0000256" key="13">
    <source>
        <dbReference type="ARBA" id="ARBA00022989"/>
    </source>
</evidence>
<sequence>MAASSGGNGAFSPTRSILLSFCSAFCFGLCLMYVVVLRVDFGRNLGELDSLGKRIFALQDPHGHIDIVDDSNRVSQHELQAFKGHTHSRQFGQDVLADTLYKQVRILCWILTSPQNLQKKTIHVQATWSRRCNKVIFISSQDDPAFPTVKVEAPEGRQFLWRKTRGAFKYVYDHHLNDADWFLKADDDTYVVLENLRYLLADKNPNDPVFYGRKFKPYVKQGYMSGGAGYVLSKAALKLAVEKAFPNPDLCRSDARAAGAAEDVEMGKCLSRVGVAAGDSRDSQGRERFHPFVPEHHLIKGIVPAKFWYWNYVFYPAQAVTTRFLFQTSINVDVWALIEIGFRKSIIDGCWQVENYIYCIPCPCDSWFTQLCLWYNSVPLEGCRQGSDSARICQFFNVKQDCVPFTQSCIKTSMPKLPYCPRRSPKRVLLRRPTHKVIQFCTALLIGVFFTHVLIIHDLDLTGGVRSILSRTGTGLESQDIKGHTQSNGAPNISKGTLQVFKLQTHAQEYGQDVLADALYEQVRVLCWILTSPQNLWKKTIHARATWSRRCNKVIFISSHDDPTFPTVKVDTPEGRDFLWYKTRGAYLYIYQNYLDDADWFLKADDDTYVVLENLRYFLADKNPNEPVYFGRRFKRYTEQGYMSGGAGYVLSKLAVVLVVEKGFPNRGLCKGAGNGRGIGAQEDIEIGRCLENLGVVAGDTRDSMGKETFHPFQPEIHIIPNLIKKSFWFWKYAYYTTETGPECCSDYSISFHYISPNNMYLLEYMIYHMRPFGVGHYTCPANMDAVLTNIQAPAKVPALGQKDQLGKVAGNAQVKAGDTSKSQEVPADQLMQ</sequence>
<keyword evidence="15" id="KW-1015">Disulfide bond</keyword>
<comment type="subcellular location">
    <subcellularLocation>
        <location evidence="2">Membrane</location>
        <topology evidence="2">Single-pass type II membrane protein</topology>
    </subcellularLocation>
</comment>
<dbReference type="KEGG" id="aplc:110973433"/>
<evidence type="ECO:0000256" key="15">
    <source>
        <dbReference type="ARBA" id="ARBA00023157"/>
    </source>
</evidence>
<dbReference type="OMA" id="WILTSPQ"/>
<keyword evidence="11" id="KW-0547">Nucleotide-binding</keyword>
<evidence type="ECO:0000256" key="21">
    <source>
        <dbReference type="SAM" id="Phobius"/>
    </source>
</evidence>
<dbReference type="GO" id="GO:0016020">
    <property type="term" value="C:membrane"/>
    <property type="evidence" value="ECO:0007669"/>
    <property type="project" value="UniProtKB-SubCell"/>
</dbReference>
<evidence type="ECO:0000256" key="9">
    <source>
        <dbReference type="ARBA" id="ARBA00022692"/>
    </source>
</evidence>
<evidence type="ECO:0000256" key="12">
    <source>
        <dbReference type="ARBA" id="ARBA00022968"/>
    </source>
</evidence>
<evidence type="ECO:0000256" key="3">
    <source>
        <dbReference type="ARBA" id="ARBA00004922"/>
    </source>
</evidence>
<comment type="subunit">
    <text evidence="5">Homodimer; disulfide-linked.</text>
</comment>
<dbReference type="Gene3D" id="3.90.550.50">
    <property type="match status" value="2"/>
</dbReference>
<keyword evidence="14 21" id="KW-0472">Membrane</keyword>
<feature type="transmembrane region" description="Helical" evidence="21">
    <location>
        <begin position="17"/>
        <end position="36"/>
    </location>
</feature>
<dbReference type="Pfam" id="PF02434">
    <property type="entry name" value="Fringe"/>
    <property type="match status" value="2"/>
</dbReference>
<comment type="cofactor">
    <cofactor evidence="1">
        <name>Mn(2+)</name>
        <dbReference type="ChEBI" id="CHEBI:29035"/>
    </cofactor>
</comment>
<dbReference type="GO" id="GO:0000166">
    <property type="term" value="F:nucleotide binding"/>
    <property type="evidence" value="ECO:0007669"/>
    <property type="project" value="UniProtKB-KW"/>
</dbReference>
<feature type="transmembrane region" description="Helical" evidence="21">
    <location>
        <begin position="437"/>
        <end position="457"/>
    </location>
</feature>
<dbReference type="UniPathway" id="UPA00378"/>
<evidence type="ECO:0000256" key="6">
    <source>
        <dbReference type="ARBA" id="ARBA00012557"/>
    </source>
</evidence>
<dbReference type="OrthoDB" id="414175at2759"/>
<evidence type="ECO:0000256" key="17">
    <source>
        <dbReference type="ARBA" id="ARBA00023211"/>
    </source>
</evidence>
<dbReference type="InterPro" id="IPR003378">
    <property type="entry name" value="Fringe-like_glycosylTrfase"/>
</dbReference>
<dbReference type="FunFam" id="3.90.550.50:FF:000017">
    <property type="entry name" value="Glycoprotein-N-acetylgalactosamine 3-beta-galactosyltransferase 1"/>
    <property type="match status" value="2"/>
</dbReference>
<feature type="region of interest" description="Disordered" evidence="20">
    <location>
        <begin position="811"/>
        <end position="833"/>
    </location>
</feature>
<evidence type="ECO:0000256" key="10">
    <source>
        <dbReference type="ARBA" id="ARBA00022723"/>
    </source>
</evidence>
<protein>
    <recommendedName>
        <fullName evidence="18">Glycoprotein-N-acetylgalactosamine 3-beta-galactosyltransferase 1</fullName>
        <ecNumber evidence="6">2.4.1.122</ecNumber>
    </recommendedName>
</protein>
<evidence type="ECO:0000256" key="20">
    <source>
        <dbReference type="SAM" id="MobiDB-lite"/>
    </source>
</evidence>
<dbReference type="EC" id="2.4.1.122" evidence="6"/>
<evidence type="ECO:0000313" key="23">
    <source>
        <dbReference type="Proteomes" id="UP000694845"/>
    </source>
</evidence>
<evidence type="ECO:0000256" key="1">
    <source>
        <dbReference type="ARBA" id="ARBA00001936"/>
    </source>
</evidence>
<keyword evidence="9 21" id="KW-0812">Transmembrane</keyword>
<evidence type="ECO:0000256" key="11">
    <source>
        <dbReference type="ARBA" id="ARBA00022741"/>
    </source>
</evidence>
<reference evidence="24" key="1">
    <citation type="submission" date="2025-08" db="UniProtKB">
        <authorList>
            <consortium name="RefSeq"/>
        </authorList>
    </citation>
    <scope>IDENTIFICATION</scope>
</reference>
<dbReference type="GeneID" id="110973433"/>
<feature type="domain" description="Fringe-like glycosyltransferase" evidence="22">
    <location>
        <begin position="119"/>
        <end position="276"/>
    </location>
</feature>
<keyword evidence="10" id="KW-0479">Metal-binding</keyword>
<dbReference type="GO" id="GO:0016263">
    <property type="term" value="F:glycoprotein-N-acetylgalactosamine 3-beta-galactosyltransferase activity"/>
    <property type="evidence" value="ECO:0007669"/>
    <property type="project" value="UniProtKB-EC"/>
</dbReference>
<evidence type="ECO:0000313" key="24">
    <source>
        <dbReference type="RefSeq" id="XP_022079968.1"/>
    </source>
</evidence>
<dbReference type="Proteomes" id="UP000694845">
    <property type="component" value="Unplaced"/>
</dbReference>
<proteinExistence type="inferred from homology"/>
<evidence type="ECO:0000256" key="5">
    <source>
        <dbReference type="ARBA" id="ARBA00011748"/>
    </source>
</evidence>
<evidence type="ECO:0000259" key="22">
    <source>
        <dbReference type="Pfam" id="PF02434"/>
    </source>
</evidence>
<evidence type="ECO:0000256" key="4">
    <source>
        <dbReference type="ARBA" id="ARBA00006462"/>
    </source>
</evidence>
<comment type="pathway">
    <text evidence="3">Protein modification; protein glycosylation.</text>
</comment>
<keyword evidence="23" id="KW-1185">Reference proteome</keyword>
<dbReference type="AlphaFoldDB" id="A0A8B7XGQ3"/>
<comment type="function">
    <text evidence="19">Glycosyltransferase that generates the core 1 O-glycan Gal-beta1-3GalNAc-alpha1-Ser/Thr (T antigen), which is a precursor for many extended O-glycans in glycoproteins.</text>
</comment>
<dbReference type="PANTHER" id="PTHR23033:SF14">
    <property type="entry name" value="GLYCOPROTEIN-N-ACETYLGALACTOSAMINE 3-BETA-GALACTOSYLTRANSFERASE 1-RELATED"/>
    <property type="match status" value="1"/>
</dbReference>
<gene>
    <name evidence="24" type="primary">LOC110973433</name>
</gene>
<dbReference type="RefSeq" id="XP_022079968.1">
    <property type="nucleotide sequence ID" value="XM_022224276.1"/>
</dbReference>
<evidence type="ECO:0000256" key="8">
    <source>
        <dbReference type="ARBA" id="ARBA00022679"/>
    </source>
</evidence>
<keyword evidence="17" id="KW-0464">Manganese</keyword>
<dbReference type="InterPro" id="IPR026050">
    <property type="entry name" value="C1GALT1/C1GALT1_chp1"/>
</dbReference>
<dbReference type="GO" id="GO:0030145">
    <property type="term" value="F:manganese ion binding"/>
    <property type="evidence" value="ECO:0007669"/>
    <property type="project" value="UniProtKB-ARBA"/>
</dbReference>
<evidence type="ECO:0000256" key="7">
    <source>
        <dbReference type="ARBA" id="ARBA00022676"/>
    </source>
</evidence>
<evidence type="ECO:0000256" key="2">
    <source>
        <dbReference type="ARBA" id="ARBA00004606"/>
    </source>
</evidence>
<organism evidence="23 24">
    <name type="scientific">Acanthaster planci</name>
    <name type="common">Crown-of-thorns starfish</name>
    <dbReference type="NCBI Taxonomy" id="133434"/>
    <lineage>
        <taxon>Eukaryota</taxon>
        <taxon>Metazoa</taxon>
        <taxon>Echinodermata</taxon>
        <taxon>Eleutherozoa</taxon>
        <taxon>Asterozoa</taxon>
        <taxon>Asteroidea</taxon>
        <taxon>Valvatacea</taxon>
        <taxon>Valvatida</taxon>
        <taxon>Acanthasteridae</taxon>
        <taxon>Acanthaster</taxon>
    </lineage>
</organism>
<evidence type="ECO:0000256" key="16">
    <source>
        <dbReference type="ARBA" id="ARBA00023180"/>
    </source>
</evidence>
<keyword evidence="16" id="KW-0325">Glycoprotein</keyword>
<feature type="domain" description="Fringe-like glycosyltransferase" evidence="22">
    <location>
        <begin position="546"/>
        <end position="697"/>
    </location>
</feature>
<name>A0A8B7XGQ3_ACAPL</name>
<accession>A0A8B7XGQ3</accession>
<evidence type="ECO:0000256" key="19">
    <source>
        <dbReference type="ARBA" id="ARBA00059245"/>
    </source>
</evidence>
<keyword evidence="12" id="KW-0735">Signal-anchor</keyword>
<dbReference type="PANTHER" id="PTHR23033">
    <property type="entry name" value="BETA1,3-GALACTOSYLTRANSFERASE"/>
    <property type="match status" value="1"/>
</dbReference>